<dbReference type="AlphaFoldDB" id="A0A1G7HR64"/>
<name>A0A1G7HR64_9FLAO</name>
<accession>A0A1G7HR64</accession>
<gene>
    <name evidence="2" type="ORF">SAMN05421636_11019</name>
</gene>
<evidence type="ECO:0000313" key="3">
    <source>
        <dbReference type="Proteomes" id="UP000199109"/>
    </source>
</evidence>
<proteinExistence type="predicted"/>
<feature type="transmembrane region" description="Helical" evidence="1">
    <location>
        <begin position="30"/>
        <end position="50"/>
    </location>
</feature>
<protein>
    <submittedName>
        <fullName evidence="2">Uncharacterized protein</fullName>
    </submittedName>
</protein>
<organism evidence="2 3">
    <name type="scientific">Pricia antarctica</name>
    <dbReference type="NCBI Taxonomy" id="641691"/>
    <lineage>
        <taxon>Bacteria</taxon>
        <taxon>Pseudomonadati</taxon>
        <taxon>Bacteroidota</taxon>
        <taxon>Flavobacteriia</taxon>
        <taxon>Flavobacteriales</taxon>
        <taxon>Flavobacteriaceae</taxon>
        <taxon>Pricia</taxon>
    </lineage>
</organism>
<dbReference type="EMBL" id="FNAO01000010">
    <property type="protein sequence ID" value="SDF02922.1"/>
    <property type="molecule type" value="Genomic_DNA"/>
</dbReference>
<keyword evidence="1" id="KW-0472">Membrane</keyword>
<sequence>MKRSLVILLQNGCYYWGYNIFRLYLLMNTFFLKIGFIRLIMAFIGFKYVAYCCNM</sequence>
<evidence type="ECO:0000256" key="1">
    <source>
        <dbReference type="SAM" id="Phobius"/>
    </source>
</evidence>
<evidence type="ECO:0000313" key="2">
    <source>
        <dbReference type="EMBL" id="SDF02922.1"/>
    </source>
</evidence>
<reference evidence="2 3" key="1">
    <citation type="submission" date="2016-10" db="EMBL/GenBank/DDBJ databases">
        <authorList>
            <person name="de Groot N.N."/>
        </authorList>
    </citation>
    <scope>NUCLEOTIDE SEQUENCE [LARGE SCALE GENOMIC DNA]</scope>
    <source>
        <strain evidence="2 3">DSM 23421</strain>
    </source>
</reference>
<keyword evidence="1" id="KW-0812">Transmembrane</keyword>
<keyword evidence="1" id="KW-1133">Transmembrane helix</keyword>
<dbReference type="STRING" id="641691.SAMN05421636_11019"/>
<dbReference type="Proteomes" id="UP000199109">
    <property type="component" value="Unassembled WGS sequence"/>
</dbReference>
<keyword evidence="3" id="KW-1185">Reference proteome</keyword>